<dbReference type="AlphaFoldDB" id="A0A8H7CT98"/>
<dbReference type="EMBL" id="JACAZH010000016">
    <property type="protein sequence ID" value="KAF7349554.1"/>
    <property type="molecule type" value="Genomic_DNA"/>
</dbReference>
<proteinExistence type="predicted"/>
<reference evidence="1" key="1">
    <citation type="submission" date="2020-05" db="EMBL/GenBank/DDBJ databases">
        <title>Mycena genomes resolve the evolution of fungal bioluminescence.</title>
        <authorList>
            <person name="Tsai I.J."/>
        </authorList>
    </citation>
    <scope>NUCLEOTIDE SEQUENCE</scope>
    <source>
        <strain evidence="1">160909Yilan</strain>
    </source>
</reference>
<dbReference type="SUPFAM" id="SSF52047">
    <property type="entry name" value="RNI-like"/>
    <property type="match status" value="1"/>
</dbReference>
<organism evidence="1 2">
    <name type="scientific">Mycena sanguinolenta</name>
    <dbReference type="NCBI Taxonomy" id="230812"/>
    <lineage>
        <taxon>Eukaryota</taxon>
        <taxon>Fungi</taxon>
        <taxon>Dikarya</taxon>
        <taxon>Basidiomycota</taxon>
        <taxon>Agaricomycotina</taxon>
        <taxon>Agaricomycetes</taxon>
        <taxon>Agaricomycetidae</taxon>
        <taxon>Agaricales</taxon>
        <taxon>Marasmiineae</taxon>
        <taxon>Mycenaceae</taxon>
        <taxon>Mycena</taxon>
    </lineage>
</organism>
<accession>A0A8H7CT98</accession>
<dbReference type="OrthoDB" id="3365698at2759"/>
<comment type="caution">
    <text evidence="1">The sequence shown here is derived from an EMBL/GenBank/DDBJ whole genome shotgun (WGS) entry which is preliminary data.</text>
</comment>
<dbReference type="Proteomes" id="UP000623467">
    <property type="component" value="Unassembled WGS sequence"/>
</dbReference>
<dbReference type="Gene3D" id="3.80.10.10">
    <property type="entry name" value="Ribonuclease Inhibitor"/>
    <property type="match status" value="1"/>
</dbReference>
<evidence type="ECO:0000313" key="1">
    <source>
        <dbReference type="EMBL" id="KAF7349554.1"/>
    </source>
</evidence>
<evidence type="ECO:0008006" key="3">
    <source>
        <dbReference type="Google" id="ProtNLM"/>
    </source>
</evidence>
<evidence type="ECO:0000313" key="2">
    <source>
        <dbReference type="Proteomes" id="UP000623467"/>
    </source>
</evidence>
<dbReference type="InterPro" id="IPR032675">
    <property type="entry name" value="LRR_dom_sf"/>
</dbReference>
<name>A0A8H7CT98_9AGAR</name>
<keyword evidence="2" id="KW-1185">Reference proteome</keyword>
<gene>
    <name evidence="1" type="ORF">MSAN_01745900</name>
</gene>
<protein>
    <recommendedName>
        <fullName evidence="3">F-box domain-containing protein</fullName>
    </recommendedName>
</protein>
<sequence>MAEVCWQCGAPPKHAQKLALLLERLKPSLGPDVIRLLTTNDVPIDSEIPVVQELLSDGEEVLHALDAQILDLQNALAQLAQKRIKAVNHLRECRAILSPVRRIPQELVCEIFDLSTVRERPSRVRPWERSPWRLGFISRPWRQYALGYAPLWSFFAVPAHALEETQINRVLADLETRLLRCATAPLDILWSKVGRDSPDSRILDLVLPHSDRWRTVSFVDYCSEPMLDWLEPVRGKLDRLRRLEAVDVDSAFSGVFMSAPNLCKVVLRQSSWLDLFPEADQASFPIPWAQITHYQGKFSFAQQIDILLAAPNLSHCSLDIEEWDHDFIPPAHTTVTLPHLRRLCLDPIGCLLHIVAPQLEDLTCSKQGKEVVSRIPPFVHRASCTLQKLALWRCELSSELIAALRSLPSLTSLLLEDLHHQEDDGVDFFAAMSISDTTSDVCPSLTFMAYGYEYWASGASQDSFVHMAQSRFHANSNRPSGTHFGSLRLFCSTDLQHYRRPDPEIMARIRSLQHEGFNVAFLDEDETTEYLRRRCAV</sequence>